<evidence type="ECO:0000313" key="2">
    <source>
        <dbReference type="Proteomes" id="UP000317909"/>
    </source>
</evidence>
<dbReference type="SUPFAM" id="SSF51004">
    <property type="entry name" value="C-terminal (heme d1) domain of cytochrome cd1-nitrite reductase"/>
    <property type="match status" value="1"/>
</dbReference>
<sequence>MQRSWPIFASSRLVRAILPTLAGLAIVTSWADIQAFAADKTFNVSLVSEIDPLPFSSNLYYGDIWVDGNYAYLGTDVNGGGVSIFDASDPANPTFIRNPANPSGAVTMPTYNGDQMEDMEVYNGIGYFGSDVSTSSGTGVDIVDLSDPTNPTMISRINGANGGHNKVHTLSYSEGFLYTADNATDVIKIFDVSDPGIPQLKWSVDLGLPSGQASHEVVVKNGKMYVASKNNSFSGDDATSFNTGTTAIYDVSNVGASAPTRLKLWATGARSHTSMVSADGNLLVVAQERPNGNVVLYDISMIDQANDPDTPILLSTLNRTNVGIDAHSPHHPHLHGDMLVLSWYEAGVTIFNIADPTNPVLTGAYDTFTGTSTSYNGNWGNFVQLNSEGILQNVFLSDRTRGLMVVDVSAAASTGDFNQDNIVDGADFLAWQRNFGVASNATLAMGDGNRDKKVGSPDLDVWQFQFGESGAHHAISAVPEASSALLAAFGVTFVSTRTRRRR</sequence>
<dbReference type="KEGG" id="llh:I41_41600"/>
<accession>A0A517U2W4</accession>
<dbReference type="InterPro" id="IPR013211">
    <property type="entry name" value="LVIVD"/>
</dbReference>
<gene>
    <name evidence="1" type="ORF">I41_41600</name>
</gene>
<dbReference type="InterPro" id="IPR011048">
    <property type="entry name" value="Haem_d1_sf"/>
</dbReference>
<dbReference type="EMBL" id="CP036339">
    <property type="protein sequence ID" value="QDT74956.1"/>
    <property type="molecule type" value="Genomic_DNA"/>
</dbReference>
<dbReference type="InterPro" id="IPR036439">
    <property type="entry name" value="Dockerin_dom_sf"/>
</dbReference>
<protein>
    <submittedName>
        <fullName evidence="1">LVIVD repeat protein</fullName>
    </submittedName>
</protein>
<name>A0A517U2W4_9BACT</name>
<proteinExistence type="predicted"/>
<dbReference type="Pfam" id="PF08309">
    <property type="entry name" value="LVIVD"/>
    <property type="match status" value="4"/>
</dbReference>
<dbReference type="PROSITE" id="PS00018">
    <property type="entry name" value="EF_HAND_1"/>
    <property type="match status" value="1"/>
</dbReference>
<keyword evidence="2" id="KW-1185">Reference proteome</keyword>
<reference evidence="1 2" key="1">
    <citation type="submission" date="2019-02" db="EMBL/GenBank/DDBJ databases">
        <title>Deep-cultivation of Planctomycetes and their phenomic and genomic characterization uncovers novel biology.</title>
        <authorList>
            <person name="Wiegand S."/>
            <person name="Jogler M."/>
            <person name="Boedeker C."/>
            <person name="Pinto D."/>
            <person name="Vollmers J."/>
            <person name="Rivas-Marin E."/>
            <person name="Kohn T."/>
            <person name="Peeters S.H."/>
            <person name="Heuer A."/>
            <person name="Rast P."/>
            <person name="Oberbeckmann S."/>
            <person name="Bunk B."/>
            <person name="Jeske O."/>
            <person name="Meyerdierks A."/>
            <person name="Storesund J.E."/>
            <person name="Kallscheuer N."/>
            <person name="Luecker S."/>
            <person name="Lage O.M."/>
            <person name="Pohl T."/>
            <person name="Merkel B.J."/>
            <person name="Hornburger P."/>
            <person name="Mueller R.-W."/>
            <person name="Bruemmer F."/>
            <person name="Labrenz M."/>
            <person name="Spormann A.M."/>
            <person name="Op den Camp H."/>
            <person name="Overmann J."/>
            <person name="Amann R."/>
            <person name="Jetten M.S.M."/>
            <person name="Mascher T."/>
            <person name="Medema M.H."/>
            <person name="Devos D.P."/>
            <person name="Kaster A.-K."/>
            <person name="Ovreas L."/>
            <person name="Rohde M."/>
            <person name="Galperin M.Y."/>
            <person name="Jogler C."/>
        </authorList>
    </citation>
    <scope>NUCLEOTIDE SEQUENCE [LARGE SCALE GENOMIC DNA]</scope>
    <source>
        <strain evidence="1 2">I41</strain>
    </source>
</reference>
<evidence type="ECO:0000313" key="1">
    <source>
        <dbReference type="EMBL" id="QDT74956.1"/>
    </source>
</evidence>
<dbReference type="InterPro" id="IPR018247">
    <property type="entry name" value="EF_Hand_1_Ca_BS"/>
</dbReference>
<dbReference type="GO" id="GO:0000272">
    <property type="term" value="P:polysaccharide catabolic process"/>
    <property type="evidence" value="ECO:0007669"/>
    <property type="project" value="InterPro"/>
</dbReference>
<organism evidence="1 2">
    <name type="scientific">Lacipirellula limnantheis</name>
    <dbReference type="NCBI Taxonomy" id="2528024"/>
    <lineage>
        <taxon>Bacteria</taxon>
        <taxon>Pseudomonadati</taxon>
        <taxon>Planctomycetota</taxon>
        <taxon>Planctomycetia</taxon>
        <taxon>Pirellulales</taxon>
        <taxon>Lacipirellulaceae</taxon>
        <taxon>Lacipirellula</taxon>
    </lineage>
</organism>
<dbReference type="RefSeq" id="WP_168207041.1">
    <property type="nucleotide sequence ID" value="NZ_CP036339.1"/>
</dbReference>
<dbReference type="InterPro" id="IPR015915">
    <property type="entry name" value="Kelch-typ_b-propeller"/>
</dbReference>
<dbReference type="Gene3D" id="1.10.1330.10">
    <property type="entry name" value="Dockerin domain"/>
    <property type="match status" value="1"/>
</dbReference>
<dbReference type="Gene3D" id="2.120.10.80">
    <property type="entry name" value="Kelch-type beta propeller"/>
    <property type="match status" value="1"/>
</dbReference>
<dbReference type="Proteomes" id="UP000317909">
    <property type="component" value="Chromosome"/>
</dbReference>
<dbReference type="AlphaFoldDB" id="A0A517U2W4"/>